<reference evidence="2" key="1">
    <citation type="journal article" date="2023" name="Mol. Phylogenet. Evol.">
        <title>Genome-scale phylogeny and comparative genomics of the fungal order Sordariales.</title>
        <authorList>
            <person name="Hensen N."/>
            <person name="Bonometti L."/>
            <person name="Westerberg I."/>
            <person name="Brannstrom I.O."/>
            <person name="Guillou S."/>
            <person name="Cros-Aarteil S."/>
            <person name="Calhoun S."/>
            <person name="Haridas S."/>
            <person name="Kuo A."/>
            <person name="Mondo S."/>
            <person name="Pangilinan J."/>
            <person name="Riley R."/>
            <person name="LaButti K."/>
            <person name="Andreopoulos B."/>
            <person name="Lipzen A."/>
            <person name="Chen C."/>
            <person name="Yan M."/>
            <person name="Daum C."/>
            <person name="Ng V."/>
            <person name="Clum A."/>
            <person name="Steindorff A."/>
            <person name="Ohm R.A."/>
            <person name="Martin F."/>
            <person name="Silar P."/>
            <person name="Natvig D.O."/>
            <person name="Lalanne C."/>
            <person name="Gautier V."/>
            <person name="Ament-Velasquez S.L."/>
            <person name="Kruys A."/>
            <person name="Hutchinson M.I."/>
            <person name="Powell A.J."/>
            <person name="Barry K."/>
            <person name="Miller A.N."/>
            <person name="Grigoriev I.V."/>
            <person name="Debuchy R."/>
            <person name="Gladieux P."/>
            <person name="Hiltunen Thoren M."/>
            <person name="Johannesson H."/>
        </authorList>
    </citation>
    <scope>NUCLEOTIDE SEQUENCE</scope>
    <source>
        <strain evidence="2">CBS 955.72</strain>
    </source>
</reference>
<dbReference type="Gene3D" id="1.20.120.1020">
    <property type="entry name" value="Prion-inhibition and propagation, HeLo domain"/>
    <property type="match status" value="1"/>
</dbReference>
<evidence type="ECO:0000313" key="2">
    <source>
        <dbReference type="EMBL" id="KAK3353917.1"/>
    </source>
</evidence>
<keyword evidence="2" id="KW-0034">Amyloid</keyword>
<dbReference type="InterPro" id="IPR038305">
    <property type="entry name" value="HeLo_sf"/>
</dbReference>
<reference evidence="2" key="2">
    <citation type="submission" date="2023-06" db="EMBL/GenBank/DDBJ databases">
        <authorList>
            <consortium name="Lawrence Berkeley National Laboratory"/>
            <person name="Haridas S."/>
            <person name="Hensen N."/>
            <person name="Bonometti L."/>
            <person name="Westerberg I."/>
            <person name="Brannstrom I.O."/>
            <person name="Guillou S."/>
            <person name="Cros-Aarteil S."/>
            <person name="Calhoun S."/>
            <person name="Kuo A."/>
            <person name="Mondo S."/>
            <person name="Pangilinan J."/>
            <person name="Riley R."/>
            <person name="Labutti K."/>
            <person name="Andreopoulos B."/>
            <person name="Lipzen A."/>
            <person name="Chen C."/>
            <person name="Yanf M."/>
            <person name="Daum C."/>
            <person name="Ng V."/>
            <person name="Clum A."/>
            <person name="Steindorff A."/>
            <person name="Ohm R."/>
            <person name="Martin F."/>
            <person name="Silar P."/>
            <person name="Natvig D."/>
            <person name="Lalanne C."/>
            <person name="Gautier V."/>
            <person name="Ament-Velasquez S.L."/>
            <person name="Kruys A."/>
            <person name="Hutchinson M.I."/>
            <person name="Powell A.J."/>
            <person name="Barry K."/>
            <person name="Miller A.N."/>
            <person name="Grigoriev I.V."/>
            <person name="Debuchy R."/>
            <person name="Gladieux P."/>
            <person name="Thoren M.H."/>
            <person name="Johannesson H."/>
        </authorList>
    </citation>
    <scope>NUCLEOTIDE SEQUENCE</scope>
    <source>
        <strain evidence="2">CBS 955.72</strain>
    </source>
</reference>
<gene>
    <name evidence="2" type="ORF">B0T25DRAFT_569099</name>
</gene>
<keyword evidence="2" id="KW-0640">Prion</keyword>
<feature type="domain" description="Prion-inhibition and propagation HeLo" evidence="1">
    <location>
        <begin position="6"/>
        <end position="109"/>
    </location>
</feature>
<keyword evidence="3" id="KW-1185">Reference proteome</keyword>
<accession>A0AAJ0MEW8</accession>
<sequence>MTEVAGGAVGIAGVIGAFKDVVDLALLIGDSRHLGRDFEILNTNFDIEKALLLQWSDRVGLLRSDHDKRLDHPETQEIVVRTLTCVKDLLNDTLELMETHAVTSRSNTALAVSSRDRISSLTNTEPASVTAAWKGS</sequence>
<dbReference type="EMBL" id="JAUIQD010000004">
    <property type="protein sequence ID" value="KAK3353917.1"/>
    <property type="molecule type" value="Genomic_DNA"/>
</dbReference>
<dbReference type="Pfam" id="PF14479">
    <property type="entry name" value="HeLo"/>
    <property type="match status" value="1"/>
</dbReference>
<protein>
    <submittedName>
        <fullName evidence="2">Prion-inhibition and propagation-domain-containing protein</fullName>
    </submittedName>
</protein>
<name>A0AAJ0MEW8_9PEZI</name>
<dbReference type="InterPro" id="IPR029498">
    <property type="entry name" value="HeLo_dom"/>
</dbReference>
<evidence type="ECO:0000259" key="1">
    <source>
        <dbReference type="Pfam" id="PF14479"/>
    </source>
</evidence>
<organism evidence="2 3">
    <name type="scientific">Lasiosphaeria hispida</name>
    <dbReference type="NCBI Taxonomy" id="260671"/>
    <lineage>
        <taxon>Eukaryota</taxon>
        <taxon>Fungi</taxon>
        <taxon>Dikarya</taxon>
        <taxon>Ascomycota</taxon>
        <taxon>Pezizomycotina</taxon>
        <taxon>Sordariomycetes</taxon>
        <taxon>Sordariomycetidae</taxon>
        <taxon>Sordariales</taxon>
        <taxon>Lasiosphaeriaceae</taxon>
        <taxon>Lasiosphaeria</taxon>
    </lineage>
</organism>
<dbReference type="AlphaFoldDB" id="A0AAJ0MEW8"/>
<proteinExistence type="predicted"/>
<dbReference type="Proteomes" id="UP001275084">
    <property type="component" value="Unassembled WGS sequence"/>
</dbReference>
<evidence type="ECO:0000313" key="3">
    <source>
        <dbReference type="Proteomes" id="UP001275084"/>
    </source>
</evidence>
<comment type="caution">
    <text evidence="2">The sequence shown here is derived from an EMBL/GenBank/DDBJ whole genome shotgun (WGS) entry which is preliminary data.</text>
</comment>